<feature type="transmembrane region" description="Helical" evidence="1">
    <location>
        <begin position="70"/>
        <end position="94"/>
    </location>
</feature>
<name>A0A2H0KPK9_9BACT</name>
<feature type="transmembrane region" description="Helical" evidence="1">
    <location>
        <begin position="44"/>
        <end position="64"/>
    </location>
</feature>
<evidence type="ECO:0000313" key="2">
    <source>
        <dbReference type="EMBL" id="PIQ74108.1"/>
    </source>
</evidence>
<dbReference type="AlphaFoldDB" id="A0A2H0KPK9"/>
<comment type="caution">
    <text evidence="2">The sequence shown here is derived from an EMBL/GenBank/DDBJ whole genome shotgun (WGS) entry which is preliminary data.</text>
</comment>
<keyword evidence="1" id="KW-0472">Membrane</keyword>
<feature type="transmembrane region" description="Helical" evidence="1">
    <location>
        <begin position="193"/>
        <end position="211"/>
    </location>
</feature>
<evidence type="ECO:0000313" key="3">
    <source>
        <dbReference type="Proteomes" id="UP000231550"/>
    </source>
</evidence>
<reference evidence="2 3" key="1">
    <citation type="submission" date="2017-09" db="EMBL/GenBank/DDBJ databases">
        <title>Depth-based differentiation of microbial function through sediment-hosted aquifers and enrichment of novel symbionts in the deep terrestrial subsurface.</title>
        <authorList>
            <person name="Probst A.J."/>
            <person name="Ladd B."/>
            <person name="Jarett J.K."/>
            <person name="Geller-Mcgrath D.E."/>
            <person name="Sieber C.M."/>
            <person name="Emerson J.B."/>
            <person name="Anantharaman K."/>
            <person name="Thomas B.C."/>
            <person name="Malmstrom R."/>
            <person name="Stieglmeier M."/>
            <person name="Klingl A."/>
            <person name="Woyke T."/>
            <person name="Ryan C.M."/>
            <person name="Banfield J.F."/>
        </authorList>
    </citation>
    <scope>NUCLEOTIDE SEQUENCE [LARGE SCALE GENOMIC DNA]</scope>
    <source>
        <strain evidence="2">CG11_big_fil_rev_8_21_14_0_20_44_10</strain>
    </source>
</reference>
<dbReference type="Proteomes" id="UP000231550">
    <property type="component" value="Unassembled WGS sequence"/>
</dbReference>
<protein>
    <submittedName>
        <fullName evidence="2">Uncharacterized protein</fullName>
    </submittedName>
</protein>
<feature type="transmembrane region" description="Helical" evidence="1">
    <location>
        <begin position="137"/>
        <end position="159"/>
    </location>
</feature>
<organism evidence="2 3">
    <name type="scientific">Candidatus Portnoybacteria bacterium CG11_big_fil_rev_8_21_14_0_20_44_10</name>
    <dbReference type="NCBI Taxonomy" id="1974818"/>
    <lineage>
        <taxon>Bacteria</taxon>
        <taxon>Candidatus Portnoyibacteriota</taxon>
    </lineage>
</organism>
<proteinExistence type="predicted"/>
<keyword evidence="1" id="KW-1133">Transmembrane helix</keyword>
<evidence type="ECO:0000256" key="1">
    <source>
        <dbReference type="SAM" id="Phobius"/>
    </source>
</evidence>
<gene>
    <name evidence="2" type="ORF">COV85_03900</name>
</gene>
<keyword evidence="1" id="KW-0812">Transmembrane</keyword>
<sequence>MEKLQMTGKANNSGFEITDTINTEINRFATRNYDVKEEEVDSPVNSWIISAILYILALIFYAEIGLALDIWASLFILLSAFAAGNILWSVPTLLRKNSLWKQWHACEHKLVNIITRNNPKFPCLEKLKQTSPYNSNCGSVLIITTLLFNLYIICALPFTGYLLPIILNFIGVIYLVAIFARSLCPKKYPVNKLTFPIMIILAGFAALILLSQQQAQLLSVLMGSFAIELLTKYSGIPYLAQKYIFTGEPTQEQYEETFLLALKIQAWQKSVMEEIEIERR</sequence>
<accession>A0A2H0KPK9</accession>
<feature type="transmembrane region" description="Helical" evidence="1">
    <location>
        <begin position="165"/>
        <end position="184"/>
    </location>
</feature>
<dbReference type="EMBL" id="PCVN01000101">
    <property type="protein sequence ID" value="PIQ74108.1"/>
    <property type="molecule type" value="Genomic_DNA"/>
</dbReference>